<feature type="domain" description="Helicase ATP-binding" evidence="9">
    <location>
        <begin position="260"/>
        <end position="456"/>
    </location>
</feature>
<comment type="similarity">
    <text evidence="1">In the N-terminal section; belongs to the CRISPR-associated nuclease Cas3-HD family.</text>
</comment>
<dbReference type="InterPro" id="IPR038257">
    <property type="entry name" value="CRISPR-assoc_Cas3_HD_sf"/>
</dbReference>
<dbReference type="Pfam" id="PF18019">
    <property type="entry name" value="Cas3_HD"/>
    <property type="match status" value="1"/>
</dbReference>
<evidence type="ECO:0000259" key="10">
    <source>
        <dbReference type="PROSITE" id="PS51643"/>
    </source>
</evidence>
<reference evidence="11 12" key="1">
    <citation type="submission" date="2018-03" db="EMBL/GenBank/DDBJ databases">
        <title>Genome sequence of Clostridium liquoris DSM 100320.</title>
        <authorList>
            <person name="Poehlein A."/>
            <person name="Daniel R."/>
        </authorList>
    </citation>
    <scope>NUCLEOTIDE SEQUENCE [LARGE SCALE GENOMIC DNA]</scope>
    <source>
        <strain evidence="11 12">DSM 100320</strain>
    </source>
</reference>
<organism evidence="11 12">
    <name type="scientific">Clostridium liquoris</name>
    <dbReference type="NCBI Taxonomy" id="1289519"/>
    <lineage>
        <taxon>Bacteria</taxon>
        <taxon>Bacillati</taxon>
        <taxon>Bacillota</taxon>
        <taxon>Clostridia</taxon>
        <taxon>Eubacteriales</taxon>
        <taxon>Clostridiaceae</taxon>
        <taxon>Clostridium</taxon>
    </lineage>
</organism>
<evidence type="ECO:0000256" key="7">
    <source>
        <dbReference type="ARBA" id="ARBA00022840"/>
    </source>
</evidence>
<keyword evidence="7" id="KW-0067">ATP-binding</keyword>
<dbReference type="RefSeq" id="WP_170063638.1">
    <property type="nucleotide sequence ID" value="NZ_PVXO01000012.1"/>
</dbReference>
<keyword evidence="8" id="KW-0051">Antiviral defense</keyword>
<keyword evidence="3" id="KW-0479">Metal-binding</keyword>
<dbReference type="InterPro" id="IPR006483">
    <property type="entry name" value="CRISPR-assoc_Cas3_HD"/>
</dbReference>
<dbReference type="GO" id="GO:0005524">
    <property type="term" value="F:ATP binding"/>
    <property type="evidence" value="ECO:0007669"/>
    <property type="project" value="UniProtKB-KW"/>
</dbReference>
<keyword evidence="5" id="KW-0378">Hydrolase</keyword>
<dbReference type="NCBIfam" id="TIGR01596">
    <property type="entry name" value="cas3_HD"/>
    <property type="match status" value="1"/>
</dbReference>
<dbReference type="CDD" id="cd09641">
    <property type="entry name" value="Cas3''_I"/>
    <property type="match status" value="1"/>
</dbReference>
<dbReference type="Proteomes" id="UP000239706">
    <property type="component" value="Unassembled WGS sequence"/>
</dbReference>
<dbReference type="GO" id="GO:0051607">
    <property type="term" value="P:defense response to virus"/>
    <property type="evidence" value="ECO:0007669"/>
    <property type="project" value="UniProtKB-KW"/>
</dbReference>
<comment type="caution">
    <text evidence="11">The sequence shown here is derived from an EMBL/GenBank/DDBJ whole genome shotgun (WGS) entry which is preliminary data.</text>
</comment>
<dbReference type="CDD" id="cd17930">
    <property type="entry name" value="DEXHc_cas3"/>
    <property type="match status" value="1"/>
</dbReference>
<evidence type="ECO:0000313" key="12">
    <source>
        <dbReference type="Proteomes" id="UP000239706"/>
    </source>
</evidence>
<dbReference type="GO" id="GO:0046872">
    <property type="term" value="F:metal ion binding"/>
    <property type="evidence" value="ECO:0007669"/>
    <property type="project" value="UniProtKB-KW"/>
</dbReference>
<dbReference type="Pfam" id="PF04851">
    <property type="entry name" value="ResIII"/>
    <property type="match status" value="1"/>
</dbReference>
<dbReference type="AlphaFoldDB" id="A0A2T0B7V9"/>
<dbReference type="InterPro" id="IPR006935">
    <property type="entry name" value="Helicase/UvrB_N"/>
</dbReference>
<dbReference type="PROSITE" id="PS51643">
    <property type="entry name" value="HD_CAS3"/>
    <property type="match status" value="1"/>
</dbReference>
<protein>
    <submittedName>
        <fullName evidence="11">Helicase Cas3</fullName>
    </submittedName>
</protein>
<gene>
    <name evidence="11" type="ORF">CLLI_06850</name>
</gene>
<dbReference type="InterPro" id="IPR014001">
    <property type="entry name" value="Helicase_ATP-bd"/>
</dbReference>
<keyword evidence="4" id="KW-0547">Nucleotide-binding</keyword>
<accession>A0A2T0B7V9</accession>
<feature type="domain" description="HD Cas3-type" evidence="10">
    <location>
        <begin position="7"/>
        <end position="212"/>
    </location>
</feature>
<evidence type="ECO:0000313" key="11">
    <source>
        <dbReference type="EMBL" id="PRR79952.1"/>
    </source>
</evidence>
<dbReference type="GO" id="GO:0004386">
    <property type="term" value="F:helicase activity"/>
    <property type="evidence" value="ECO:0007669"/>
    <property type="project" value="UniProtKB-KW"/>
</dbReference>
<dbReference type="InterPro" id="IPR027417">
    <property type="entry name" value="P-loop_NTPase"/>
</dbReference>
<dbReference type="SUPFAM" id="SSF52540">
    <property type="entry name" value="P-loop containing nucleoside triphosphate hydrolases"/>
    <property type="match status" value="1"/>
</dbReference>
<evidence type="ECO:0000256" key="6">
    <source>
        <dbReference type="ARBA" id="ARBA00022806"/>
    </source>
</evidence>
<evidence type="ECO:0000256" key="5">
    <source>
        <dbReference type="ARBA" id="ARBA00022801"/>
    </source>
</evidence>
<dbReference type="GO" id="GO:0016787">
    <property type="term" value="F:hydrolase activity"/>
    <property type="evidence" value="ECO:0007669"/>
    <property type="project" value="UniProtKB-KW"/>
</dbReference>
<evidence type="ECO:0000256" key="3">
    <source>
        <dbReference type="ARBA" id="ARBA00022723"/>
    </source>
</evidence>
<dbReference type="Gene3D" id="3.40.50.300">
    <property type="entry name" value="P-loop containing nucleotide triphosphate hydrolases"/>
    <property type="match status" value="2"/>
</dbReference>
<dbReference type="SMART" id="SM00487">
    <property type="entry name" value="DEXDc"/>
    <property type="match status" value="1"/>
</dbReference>
<evidence type="ECO:0000256" key="4">
    <source>
        <dbReference type="ARBA" id="ARBA00022741"/>
    </source>
</evidence>
<dbReference type="Gene3D" id="1.10.3210.30">
    <property type="match status" value="1"/>
</dbReference>
<dbReference type="PROSITE" id="PS51192">
    <property type="entry name" value="HELICASE_ATP_BIND_1"/>
    <property type="match status" value="1"/>
</dbReference>
<dbReference type="InterPro" id="IPR054712">
    <property type="entry name" value="Cas3-like_dom"/>
</dbReference>
<dbReference type="EMBL" id="PVXO01000012">
    <property type="protein sequence ID" value="PRR79952.1"/>
    <property type="molecule type" value="Genomic_DNA"/>
</dbReference>
<name>A0A2T0B7V9_9CLOT</name>
<evidence type="ECO:0000256" key="2">
    <source>
        <dbReference type="ARBA" id="ARBA00009046"/>
    </source>
</evidence>
<sequence>MYSYKLNSHENILLINHLKNVGDRCSEIITEKDIKFSYEKEKLMYVSKVMGYTHDLGKGTKYFQRYLDQMINYGKSDVDKNLRCHGYLSALYTYHLLKDYDEELALMAFTIVKRHHGNLENSDVEYTIDAIQVKSAKKLVKNQLNSLEKEEIKHILEELGLKYVDENLLLNSIEDIAYEAFEQLTQIQKNEDLEKYIVYKFLFSCLIFGDKEDAIFHKFNNIKYDIPYNIVDEYKKIKFKSKNSKLGNIRNQISEDVEKGIKESNNRIMSITAPTGTGKTLMSMSAALKLKKKLNKNMKIIYCLPFTSVIDQNYEVYSEIIEKVMGEEKVTNDRILKHHHLSEVHYISEWENYNDNKAKFLIENWNSQIIVTTFMQFFNTVFSSRNSELVKYNSIANSIVLLDEVQSLPFKYWLIINKLFKVMAEKLNIYFIFITATQPLIFEQDEIKELIDQPKKYFDKFKRTKLHVNLDSIDYNSFLVEMENMILENEEKNILIILNTVKLAQSTYEFIKSLDLENTRIYFLSTGIIPKERRKRIREIKTGNIQLDKFIYNKIKGLINDVSFKKINNTIIKLNKIKKRKIVISTQLIEAGVDIDMDIVVRDLATLDSINQSAGRCNRENRGEYLGDVHLYNINNENGKEYNSFIYDNYLISKTKEVLSEKNIIYEEEYLDMNKEYFEKVRKDMSEKESKDLIEAILKLNFKDVANNFKLIDSKDKVSVFIEVDEQAKNIWNEYKKIMKQDNPLIRREMFNNIKKDFYDNVINIFKNKVKESEEMGIAYVPYEGLCASYNKDTGYKVEENDVIL</sequence>
<evidence type="ECO:0000256" key="1">
    <source>
        <dbReference type="ARBA" id="ARBA00006847"/>
    </source>
</evidence>
<dbReference type="Pfam" id="PF22590">
    <property type="entry name" value="Cas3-like_C_2"/>
    <property type="match status" value="1"/>
</dbReference>
<evidence type="ECO:0000256" key="8">
    <source>
        <dbReference type="ARBA" id="ARBA00023118"/>
    </source>
</evidence>
<comment type="similarity">
    <text evidence="2">In the central section; belongs to the CRISPR-associated helicase Cas3 family.</text>
</comment>
<keyword evidence="12" id="KW-1185">Reference proteome</keyword>
<proteinExistence type="inferred from homology"/>
<evidence type="ECO:0000259" key="9">
    <source>
        <dbReference type="PROSITE" id="PS51192"/>
    </source>
</evidence>
<keyword evidence="6 11" id="KW-0347">Helicase</keyword>
<dbReference type="GO" id="GO:0003677">
    <property type="term" value="F:DNA binding"/>
    <property type="evidence" value="ECO:0007669"/>
    <property type="project" value="InterPro"/>
</dbReference>